<proteinExistence type="inferred from homology"/>
<evidence type="ECO:0000256" key="1">
    <source>
        <dbReference type="ARBA" id="ARBA00006723"/>
    </source>
</evidence>
<feature type="domain" description="4-oxalocrotonate tautomerase-like" evidence="3">
    <location>
        <begin position="2"/>
        <end position="58"/>
    </location>
</feature>
<gene>
    <name evidence="4" type="ORF">CA982_22090</name>
</gene>
<protein>
    <submittedName>
        <fullName evidence="4">4-oxalocrotonate tautomerase</fullName>
    </submittedName>
</protein>
<sequence>MPFIDVTIAQGRSPDEVRALMRELTAAAHRAIGAPVANIRVCVREVPPTHWSAGDITVAERQAANTES</sequence>
<keyword evidence="5" id="KW-1185">Reference proteome</keyword>
<evidence type="ECO:0000313" key="4">
    <source>
        <dbReference type="EMBL" id="OUC76451.1"/>
    </source>
</evidence>
<dbReference type="PANTHER" id="PTHR35530:SF1">
    <property type="entry name" value="2-HYDROXYMUCONATE TAUTOMERASE"/>
    <property type="match status" value="1"/>
</dbReference>
<dbReference type="RefSeq" id="WP_086537329.1">
    <property type="nucleotide sequence ID" value="NZ_JBLKRZ010000001.1"/>
</dbReference>
<dbReference type="EMBL" id="NGFO01000033">
    <property type="protein sequence ID" value="OUC76451.1"/>
    <property type="molecule type" value="Genomic_DNA"/>
</dbReference>
<keyword evidence="2" id="KW-0413">Isomerase</keyword>
<accession>A0A243Q4V8</accession>
<dbReference type="Proteomes" id="UP000194632">
    <property type="component" value="Unassembled WGS sequence"/>
</dbReference>
<dbReference type="STRING" id="417102.CA982_22090"/>
<comment type="similarity">
    <text evidence="1">Belongs to the 4-oxalocrotonate tautomerase family.</text>
</comment>
<dbReference type="Pfam" id="PF01361">
    <property type="entry name" value="Tautomerase"/>
    <property type="match status" value="1"/>
</dbReference>
<dbReference type="PANTHER" id="PTHR35530">
    <property type="entry name" value="TAUTOMERASE-RELATED"/>
    <property type="match status" value="1"/>
</dbReference>
<dbReference type="SUPFAM" id="SSF55331">
    <property type="entry name" value="Tautomerase/MIF"/>
    <property type="match status" value="1"/>
</dbReference>
<evidence type="ECO:0000313" key="5">
    <source>
        <dbReference type="Proteomes" id="UP000194632"/>
    </source>
</evidence>
<organism evidence="4 5">
    <name type="scientific">Gordonia lacunae</name>
    <dbReference type="NCBI Taxonomy" id="417102"/>
    <lineage>
        <taxon>Bacteria</taxon>
        <taxon>Bacillati</taxon>
        <taxon>Actinomycetota</taxon>
        <taxon>Actinomycetes</taxon>
        <taxon>Mycobacteriales</taxon>
        <taxon>Gordoniaceae</taxon>
        <taxon>Gordonia</taxon>
    </lineage>
</organism>
<dbReference type="GO" id="GO:0016853">
    <property type="term" value="F:isomerase activity"/>
    <property type="evidence" value="ECO:0007669"/>
    <property type="project" value="UniProtKB-KW"/>
</dbReference>
<evidence type="ECO:0000259" key="3">
    <source>
        <dbReference type="Pfam" id="PF01361"/>
    </source>
</evidence>
<dbReference type="InterPro" id="IPR014347">
    <property type="entry name" value="Tautomerase/MIF_sf"/>
</dbReference>
<name>A0A243Q4V8_9ACTN</name>
<dbReference type="AlphaFoldDB" id="A0A243Q4V8"/>
<dbReference type="InterPro" id="IPR004370">
    <property type="entry name" value="4-OT-like_dom"/>
</dbReference>
<evidence type="ECO:0000256" key="2">
    <source>
        <dbReference type="ARBA" id="ARBA00023235"/>
    </source>
</evidence>
<dbReference type="OrthoDB" id="4965437at2"/>
<comment type="caution">
    <text evidence="4">The sequence shown here is derived from an EMBL/GenBank/DDBJ whole genome shotgun (WGS) entry which is preliminary data.</text>
</comment>
<reference evidence="4 5" key="1">
    <citation type="submission" date="2017-05" db="EMBL/GenBank/DDBJ databases">
        <title>Biotechnological potential of actinobacteria isolated from South African environments.</title>
        <authorList>
            <person name="Le Roes-Hill M."/>
            <person name="Prins A."/>
            <person name="Durrell K.A."/>
        </authorList>
    </citation>
    <scope>NUCLEOTIDE SEQUENCE [LARGE SCALE GENOMIC DNA]</scope>
    <source>
        <strain evidence="4">BS2</strain>
    </source>
</reference>
<dbReference type="Gene3D" id="3.30.429.10">
    <property type="entry name" value="Macrophage Migration Inhibitory Factor"/>
    <property type="match status" value="1"/>
</dbReference>